<evidence type="ECO:0000313" key="4">
    <source>
        <dbReference type="EMBL" id="ADP71115.1"/>
    </source>
</evidence>
<dbReference type="CDD" id="cd09726">
    <property type="entry name" value="RAMP_I_III"/>
    <property type="match status" value="1"/>
</dbReference>
<evidence type="ECO:0000313" key="5">
    <source>
        <dbReference type="Proteomes" id="UP000001399"/>
    </source>
</evidence>
<keyword evidence="5" id="KW-1185">Reference proteome</keyword>
<reference evidence="5" key="1">
    <citation type="journal article" date="2011" name="J. Bacteriol.">
        <title>Genome sequences of eight morphologically diverse alphaproteobacteria.</title>
        <authorList>
            <consortium name="US DOE Joint Genome Institute"/>
            <person name="Brown P.J."/>
            <person name="Kysela D.T."/>
            <person name="Buechlein A."/>
            <person name="Hemmerich C."/>
            <person name="Brun Y.V."/>
        </authorList>
    </citation>
    <scope>NUCLEOTIDE SEQUENCE [LARGE SCALE GENOMIC DNA]</scope>
    <source>
        <strain evidence="5">ATCC 17100 / ATH 3.1.1 / DSM 162 / LMG 4299</strain>
    </source>
</reference>
<keyword evidence="1" id="KW-0051">Antiviral defense</keyword>
<evidence type="ECO:0000256" key="2">
    <source>
        <dbReference type="SAM" id="MobiDB-lite"/>
    </source>
</evidence>
<evidence type="ECO:0000259" key="3">
    <source>
        <dbReference type="Pfam" id="PF03787"/>
    </source>
</evidence>
<dbReference type="OrthoDB" id="5362408at2"/>
<dbReference type="GO" id="GO:0051607">
    <property type="term" value="P:defense response to virus"/>
    <property type="evidence" value="ECO:0007669"/>
    <property type="project" value="UniProtKB-KW"/>
</dbReference>
<dbReference type="RefSeq" id="WP_013419505.1">
    <property type="nucleotide sequence ID" value="NC_014664.1"/>
</dbReference>
<dbReference type="NCBIfam" id="TIGR03986">
    <property type="entry name" value="TIGR03986 family CRISPR-associated RAMP protein"/>
    <property type="match status" value="1"/>
</dbReference>
<dbReference type="HOGENOM" id="CLU_012834_0_0_5"/>
<feature type="domain" description="CRISPR type III-associated protein" evidence="3">
    <location>
        <begin position="44"/>
        <end position="101"/>
    </location>
</feature>
<dbReference type="KEGG" id="rva:Rvan_1876"/>
<feature type="region of interest" description="Disordered" evidence="2">
    <location>
        <begin position="59"/>
        <end position="78"/>
    </location>
</feature>
<dbReference type="Pfam" id="PF03787">
    <property type="entry name" value="RAMPs"/>
    <property type="match status" value="1"/>
</dbReference>
<dbReference type="InterPro" id="IPR023825">
    <property type="entry name" value="CRISPR-assoc_RAMP_BGP1436"/>
</dbReference>
<evidence type="ECO:0000256" key="1">
    <source>
        <dbReference type="ARBA" id="ARBA00023118"/>
    </source>
</evidence>
<protein>
    <recommendedName>
        <fullName evidence="3">CRISPR type III-associated protein domain-containing protein</fullName>
    </recommendedName>
</protein>
<dbReference type="EMBL" id="CP002292">
    <property type="protein sequence ID" value="ADP71115.1"/>
    <property type="molecule type" value="Genomic_DNA"/>
</dbReference>
<name>E3I080_RHOVT</name>
<dbReference type="STRING" id="648757.Rvan_1876"/>
<sequence>MTQFHNPYNFVPLGRKLEGLLGQEKPKGHDRYHRDLWSGRIEIEIETVTPLLIRDAARAEEHEDDAEHKTFGVRRGPDGRPLLPATSLKGALRSAFEVVTNSRFSVFEKHEKPPARRMAAGDGLAMVPARISDDGYNLEMLLGSHDGLTWGGARPTWNNDLGRWILPNDTLYAAWLPQYQKGTGGYDHTHGVQLNGGGWPKHAQAVSCWIELWAKGPFKYWRVRSIAAIGLSSNLRKPPASTQGYGQHRPVGGVAARLIQVNGWVVKTNQNFGKKHDERVFFSSSGSASHQVPLVTDWRDRYIDLVRDYHRTHKSDLEQRKRRKEPFDKFYGNEPGRTAWSRHVCNPDEARLNPGDLVYARIDRAGNIEGLYPVMISRELGQAAPERLLPHELHPATKSRELSPADRVFGWVNQQGAGAYKGQLRIHSVKCGTAAEEAVDKFDPALPLAILGAPKEAQARFYVGKPDGRAMPTNTNTAGGAYFEKGKDAHEKWNLRGRKVYPHHAATLSAKAKAAGYWDPEKAVEEAHYEPTISDEHIVDLEAPGAAYREYIRRRGLKRDKNGQLSETGNQDSQNRSITEWVRPGTKFTAAIDVVNLNIVELGVLLWLLDPPVKPRAFHRLGGGKPLGFGSARISITHVSLKTGAAKAADYRAFFGQPDYSGIEAPLTGGPTVAGAFIAKAEAAWGSAFVSLPNAQAFLQAARGYRDGLPTHYPRRDHYPNPAGENYKWFGENESGRKEEPRRRKGLRLSLPAITDDEGLPLDPTQ</sequence>
<dbReference type="eggNOG" id="COG1337">
    <property type="taxonomic scope" value="Bacteria"/>
</dbReference>
<feature type="region of interest" description="Disordered" evidence="2">
    <location>
        <begin position="712"/>
        <end position="766"/>
    </location>
</feature>
<dbReference type="Proteomes" id="UP000001399">
    <property type="component" value="Chromosome"/>
</dbReference>
<gene>
    <name evidence="4" type="ordered locus">Rvan_1876</name>
</gene>
<accession>E3I080</accession>
<organism evidence="4 5">
    <name type="scientific">Rhodomicrobium vannielii (strain ATCC 17100 / DSM 162 / LMG 4299 / NCIMB 10020 / ATH 3.1.1)</name>
    <dbReference type="NCBI Taxonomy" id="648757"/>
    <lineage>
        <taxon>Bacteria</taxon>
        <taxon>Pseudomonadati</taxon>
        <taxon>Pseudomonadota</taxon>
        <taxon>Alphaproteobacteria</taxon>
        <taxon>Hyphomicrobiales</taxon>
        <taxon>Hyphomicrobiaceae</taxon>
        <taxon>Rhodomicrobium</taxon>
    </lineage>
</organism>
<dbReference type="AlphaFoldDB" id="E3I080"/>
<proteinExistence type="predicted"/>
<dbReference type="InterPro" id="IPR005537">
    <property type="entry name" value="RAMP_III_fam"/>
</dbReference>